<dbReference type="Proteomes" id="UP000830768">
    <property type="component" value="Chromosome 9"/>
</dbReference>
<evidence type="ECO:0000313" key="1">
    <source>
        <dbReference type="EMBL" id="UPK99692.1"/>
    </source>
</evidence>
<accession>A0ACD3ZEQ1</accession>
<proteinExistence type="predicted"/>
<organism evidence="1 2">
    <name type="scientific">Fusarium solani subsp. cucurbitae</name>
    <name type="common">Neocosmosporum cucurbitae</name>
    <dbReference type="NCBI Taxonomy" id="2747967"/>
    <lineage>
        <taxon>Eukaryota</taxon>
        <taxon>Fungi</taxon>
        <taxon>Dikarya</taxon>
        <taxon>Ascomycota</taxon>
        <taxon>Pezizomycotina</taxon>
        <taxon>Sordariomycetes</taxon>
        <taxon>Hypocreomycetidae</taxon>
        <taxon>Hypocreales</taxon>
        <taxon>Nectriaceae</taxon>
        <taxon>Fusarium</taxon>
        <taxon>Fusarium solani species complex</taxon>
    </lineage>
</organism>
<keyword evidence="2" id="KW-1185">Reference proteome</keyword>
<name>A0ACD3ZEQ1_FUSSC</name>
<reference evidence="1" key="1">
    <citation type="submission" date="2021-11" db="EMBL/GenBank/DDBJ databases">
        <title>Fusarium solani-melongenae Genome sequencing and assembly.</title>
        <authorList>
            <person name="Xie S."/>
            <person name="Huang L."/>
            <person name="Zhang X."/>
        </authorList>
    </citation>
    <scope>NUCLEOTIDE SEQUENCE</scope>
    <source>
        <strain evidence="1">CRI 24-3</strain>
    </source>
</reference>
<protein>
    <submittedName>
        <fullName evidence="1">Uncharacterized protein</fullName>
    </submittedName>
</protein>
<dbReference type="EMBL" id="CP090037">
    <property type="protein sequence ID" value="UPK99692.1"/>
    <property type="molecule type" value="Genomic_DNA"/>
</dbReference>
<evidence type="ECO:0000313" key="2">
    <source>
        <dbReference type="Proteomes" id="UP000830768"/>
    </source>
</evidence>
<gene>
    <name evidence="1" type="ORF">LCI18_010627</name>
</gene>
<sequence length="384" mass="41567">MFHVFSGQVSHRPSRRITEPATMGVSETLQWQTRQDGLENLVLARGPISSLRNGEVLVEIRAVSLNYRDFEVSQGLYNHHKAIASGQPDALVPCSDMCGVVVAVGKGVTWNIGDRVVSTWNQGHFTGSINPDIMKTGLGLPLDGVLQSHRIFPADALLTAPKYMSDEEASCLTIAAVTAWMAINQFRPLGQPGGKGEIVLLQGTGGVSISGLQIAHAAGATTIITSSSDSKLARAKALGADHVINYRDVPIWDDAVMKISNNHGADIIFETGGAKTIRKSFNSVAYGGMIACIGYVSGKQDDANDRTNVNVLALSRTVTLKGIINGPKDRFEEMLRFYEHHEIHPVIDRVFRFEEGRDAFAYLEGGSHFGKVVIKVKSQINSGQ</sequence>